<feature type="compositionally biased region" description="Polar residues" evidence="1">
    <location>
        <begin position="34"/>
        <end position="56"/>
    </location>
</feature>
<evidence type="ECO:0000313" key="2">
    <source>
        <dbReference type="EMBL" id="KAJ1089819.1"/>
    </source>
</evidence>
<comment type="caution">
    <text evidence="2">The sequence shown here is derived from an EMBL/GenBank/DDBJ whole genome shotgun (WGS) entry which is preliminary data.</text>
</comment>
<evidence type="ECO:0000313" key="3">
    <source>
        <dbReference type="Proteomes" id="UP001066276"/>
    </source>
</evidence>
<dbReference type="EMBL" id="JANPWB010000015">
    <property type="protein sequence ID" value="KAJ1089819.1"/>
    <property type="molecule type" value="Genomic_DNA"/>
</dbReference>
<protein>
    <recommendedName>
        <fullName evidence="4">Movement protein</fullName>
    </recommendedName>
</protein>
<evidence type="ECO:0000256" key="1">
    <source>
        <dbReference type="SAM" id="MobiDB-lite"/>
    </source>
</evidence>
<dbReference type="AlphaFoldDB" id="A0AAV7LH47"/>
<name>A0AAV7LH47_PLEWA</name>
<keyword evidence="3" id="KW-1185">Reference proteome</keyword>
<feature type="non-terminal residue" evidence="2">
    <location>
        <position position="1"/>
    </location>
</feature>
<organism evidence="2 3">
    <name type="scientific">Pleurodeles waltl</name>
    <name type="common">Iberian ribbed newt</name>
    <dbReference type="NCBI Taxonomy" id="8319"/>
    <lineage>
        <taxon>Eukaryota</taxon>
        <taxon>Metazoa</taxon>
        <taxon>Chordata</taxon>
        <taxon>Craniata</taxon>
        <taxon>Vertebrata</taxon>
        <taxon>Euteleostomi</taxon>
        <taxon>Amphibia</taxon>
        <taxon>Batrachia</taxon>
        <taxon>Caudata</taxon>
        <taxon>Salamandroidea</taxon>
        <taxon>Salamandridae</taxon>
        <taxon>Pleurodelinae</taxon>
        <taxon>Pleurodeles</taxon>
    </lineage>
</organism>
<feature type="region of interest" description="Disordered" evidence="1">
    <location>
        <begin position="24"/>
        <end position="56"/>
    </location>
</feature>
<reference evidence="2" key="1">
    <citation type="journal article" date="2022" name="bioRxiv">
        <title>Sequencing and chromosome-scale assembly of the giantPleurodeles waltlgenome.</title>
        <authorList>
            <person name="Brown T."/>
            <person name="Elewa A."/>
            <person name="Iarovenko S."/>
            <person name="Subramanian E."/>
            <person name="Araus A.J."/>
            <person name="Petzold A."/>
            <person name="Susuki M."/>
            <person name="Suzuki K.-i.T."/>
            <person name="Hayashi T."/>
            <person name="Toyoda A."/>
            <person name="Oliveira C."/>
            <person name="Osipova E."/>
            <person name="Leigh N.D."/>
            <person name="Simon A."/>
            <person name="Yun M.H."/>
        </authorList>
    </citation>
    <scope>NUCLEOTIDE SEQUENCE</scope>
    <source>
        <strain evidence="2">20211129_DDA</strain>
        <tissue evidence="2">Liver</tissue>
    </source>
</reference>
<sequence length="56" mass="5895">TPRSLLGPGNSSLAQTVFLREPRLVGGIQRRKQPPSNGSTGISLAPSRNPQLSSLV</sequence>
<proteinExistence type="predicted"/>
<feature type="non-terminal residue" evidence="2">
    <location>
        <position position="56"/>
    </location>
</feature>
<dbReference type="Proteomes" id="UP001066276">
    <property type="component" value="Chromosome 11"/>
</dbReference>
<gene>
    <name evidence="2" type="ORF">NDU88_002963</name>
</gene>
<evidence type="ECO:0008006" key="4">
    <source>
        <dbReference type="Google" id="ProtNLM"/>
    </source>
</evidence>
<accession>A0AAV7LH47</accession>